<feature type="domain" description="Aminoacyl-transfer RNA synthetases class-II family profile" evidence="8">
    <location>
        <begin position="134"/>
        <end position="453"/>
    </location>
</feature>
<proteinExistence type="inferred from homology"/>
<evidence type="ECO:0000256" key="2">
    <source>
        <dbReference type="ARBA" id="ARBA00022598"/>
    </source>
</evidence>
<dbReference type="NCBIfam" id="NF003037">
    <property type="entry name" value="PRK03932.1"/>
    <property type="match status" value="1"/>
</dbReference>
<dbReference type="InterPro" id="IPR004364">
    <property type="entry name" value="Aa-tRNA-synt_II"/>
</dbReference>
<gene>
    <name evidence="7" type="primary">asnS</name>
    <name evidence="9" type="ORF">SAMN02745702_02970</name>
</gene>
<dbReference type="GO" id="GO:0003676">
    <property type="term" value="F:nucleic acid binding"/>
    <property type="evidence" value="ECO:0007669"/>
    <property type="project" value="InterPro"/>
</dbReference>
<dbReference type="EMBL" id="FUYA01000022">
    <property type="protein sequence ID" value="SKA84498.1"/>
    <property type="molecule type" value="Genomic_DNA"/>
</dbReference>
<evidence type="ECO:0000256" key="5">
    <source>
        <dbReference type="ARBA" id="ARBA00022917"/>
    </source>
</evidence>
<reference evidence="9 10" key="1">
    <citation type="submission" date="2017-02" db="EMBL/GenBank/DDBJ databases">
        <authorList>
            <person name="Peterson S.W."/>
        </authorList>
    </citation>
    <scope>NUCLEOTIDE SEQUENCE [LARGE SCALE GENOMIC DNA]</scope>
    <source>
        <strain evidence="9 10">DSM 18034</strain>
    </source>
</reference>
<dbReference type="NCBIfam" id="TIGR00457">
    <property type="entry name" value="asnS"/>
    <property type="match status" value="1"/>
</dbReference>
<dbReference type="SUPFAM" id="SSF50249">
    <property type="entry name" value="Nucleic acid-binding proteins"/>
    <property type="match status" value="1"/>
</dbReference>
<comment type="subcellular location">
    <subcellularLocation>
        <location evidence="7">Cytoplasm</location>
    </subcellularLocation>
</comment>
<dbReference type="PANTHER" id="PTHR22594:SF34">
    <property type="entry name" value="ASPARAGINE--TRNA LIGASE, MITOCHONDRIAL-RELATED"/>
    <property type="match status" value="1"/>
</dbReference>
<dbReference type="Pfam" id="PF01336">
    <property type="entry name" value="tRNA_anti-codon"/>
    <property type="match status" value="1"/>
</dbReference>
<dbReference type="HAMAP" id="MF_00534">
    <property type="entry name" value="Asn_tRNA_synth"/>
    <property type="match status" value="1"/>
</dbReference>
<comment type="subunit">
    <text evidence="7">Homodimer.</text>
</comment>
<keyword evidence="10" id="KW-1185">Reference proteome</keyword>
<dbReference type="Gene3D" id="3.30.930.10">
    <property type="entry name" value="Bira Bifunctional Protein, Domain 2"/>
    <property type="match status" value="1"/>
</dbReference>
<accession>A0A1T4X5V7</accession>
<dbReference type="EC" id="6.1.1.22" evidence="7"/>
<dbReference type="CDD" id="cd04318">
    <property type="entry name" value="EcAsnRS_like_N"/>
    <property type="match status" value="1"/>
</dbReference>
<keyword evidence="5 7" id="KW-0648">Protein biosynthesis</keyword>
<dbReference type="OrthoDB" id="9802326at2"/>
<comment type="catalytic activity">
    <reaction evidence="7">
        <text>tRNA(Asn) + L-asparagine + ATP = L-asparaginyl-tRNA(Asn) + AMP + diphosphate + H(+)</text>
        <dbReference type="Rhea" id="RHEA:11180"/>
        <dbReference type="Rhea" id="RHEA-COMP:9659"/>
        <dbReference type="Rhea" id="RHEA-COMP:9674"/>
        <dbReference type="ChEBI" id="CHEBI:15378"/>
        <dbReference type="ChEBI" id="CHEBI:30616"/>
        <dbReference type="ChEBI" id="CHEBI:33019"/>
        <dbReference type="ChEBI" id="CHEBI:58048"/>
        <dbReference type="ChEBI" id="CHEBI:78442"/>
        <dbReference type="ChEBI" id="CHEBI:78515"/>
        <dbReference type="ChEBI" id="CHEBI:456215"/>
        <dbReference type="EC" id="6.1.1.22"/>
    </reaction>
</comment>
<keyword evidence="7" id="KW-0963">Cytoplasm</keyword>
<dbReference type="Gene3D" id="2.40.50.140">
    <property type="entry name" value="Nucleic acid-binding proteins"/>
    <property type="match status" value="1"/>
</dbReference>
<dbReference type="GO" id="GO:0005524">
    <property type="term" value="F:ATP binding"/>
    <property type="evidence" value="ECO:0007669"/>
    <property type="project" value="UniProtKB-UniRule"/>
</dbReference>
<dbReference type="GO" id="GO:0004816">
    <property type="term" value="F:asparagine-tRNA ligase activity"/>
    <property type="evidence" value="ECO:0007669"/>
    <property type="project" value="UniProtKB-UniRule"/>
</dbReference>
<keyword evidence="2 7" id="KW-0436">Ligase</keyword>
<dbReference type="InterPro" id="IPR004365">
    <property type="entry name" value="NA-bd_OB_tRNA"/>
</dbReference>
<dbReference type="InterPro" id="IPR002312">
    <property type="entry name" value="Asp/Asn-tRNA-synth_IIb"/>
</dbReference>
<dbReference type="STRING" id="1121442.SAMN02745702_02970"/>
<dbReference type="AlphaFoldDB" id="A0A1T4X5V7"/>
<dbReference type="PANTHER" id="PTHR22594">
    <property type="entry name" value="ASPARTYL/LYSYL-TRNA SYNTHETASE"/>
    <property type="match status" value="1"/>
</dbReference>
<dbReference type="RefSeq" id="WP_078686239.1">
    <property type="nucleotide sequence ID" value="NZ_FUYA01000022.1"/>
</dbReference>
<dbReference type="InterPro" id="IPR012340">
    <property type="entry name" value="NA-bd_OB-fold"/>
</dbReference>
<keyword evidence="3 7" id="KW-0547">Nucleotide-binding</keyword>
<dbReference type="FunFam" id="3.30.930.10:FF:000016">
    <property type="entry name" value="Asparagine--tRNA ligase"/>
    <property type="match status" value="1"/>
</dbReference>
<dbReference type="InterPro" id="IPR045864">
    <property type="entry name" value="aa-tRNA-synth_II/BPL/LPL"/>
</dbReference>
<dbReference type="PRINTS" id="PR01042">
    <property type="entry name" value="TRNASYNTHASP"/>
</dbReference>
<dbReference type="SUPFAM" id="SSF55681">
    <property type="entry name" value="Class II aaRS and biotin synthetases"/>
    <property type="match status" value="1"/>
</dbReference>
<keyword evidence="4 7" id="KW-0067">ATP-binding</keyword>
<evidence type="ECO:0000259" key="8">
    <source>
        <dbReference type="PROSITE" id="PS50862"/>
    </source>
</evidence>
<dbReference type="InterPro" id="IPR004522">
    <property type="entry name" value="Asn-tRNA-ligase"/>
</dbReference>
<protein>
    <recommendedName>
        <fullName evidence="7">Asparagine--tRNA ligase</fullName>
        <ecNumber evidence="7">6.1.1.22</ecNumber>
    </recommendedName>
    <alternativeName>
        <fullName evidence="7">Asparaginyl-tRNA synthetase</fullName>
        <shortName evidence="7">AsnRS</shortName>
    </alternativeName>
</protein>
<keyword evidence="6 7" id="KW-0030">Aminoacyl-tRNA synthetase</keyword>
<dbReference type="GO" id="GO:0005737">
    <property type="term" value="C:cytoplasm"/>
    <property type="evidence" value="ECO:0007669"/>
    <property type="project" value="UniProtKB-SubCell"/>
</dbReference>
<sequence length="463" mass="53003">MQRLRVRQALESEAPKENIVVKGWVRTKRENKGFAFIELNDGTSLSNLQVIIDEGAQGWDELERATTGASVSISGNLIESPGKGQKWEVKASELRVIGEADPESFPLQKKRHSDEFLRSIAHLRPRTNKYGSIFRIRSEAAYAVHKFFHDNGFRYVHSPILTGSDCEGAGEMFRVTTLDPYDGKKATPEDDFFGKNTSLTVSGQLAAEIFATSLGDVYTFGPTFRAENSNTPRHAAEFWMIEPEMAFADLKDDMDLGEKFLKSVVSHLREHCAEDMELFSKWVDKSLTATLDTVVEKEFQRVPYTEAVEILKKNAKTKKGKDRFEYAVEWGIDLQTEHERFLTEDYFKCPVIVYDYPKDIKAFYMRMNEDNKTVAAMDILVPRVGEIIGGSQREERMDVLTRRIQELGLPEEEYWWYMDLRRFGSVPHSGFGMGFERLLMMVTGVANIRDVIPCPRTPKHLEF</sequence>
<evidence type="ECO:0000256" key="3">
    <source>
        <dbReference type="ARBA" id="ARBA00022741"/>
    </source>
</evidence>
<evidence type="ECO:0000313" key="9">
    <source>
        <dbReference type="EMBL" id="SKA84498.1"/>
    </source>
</evidence>
<dbReference type="CDD" id="cd00776">
    <property type="entry name" value="AsxRS_core"/>
    <property type="match status" value="1"/>
</dbReference>
<organism evidence="9 10">
    <name type="scientific">Desulfobaculum bizertense DSM 18034</name>
    <dbReference type="NCBI Taxonomy" id="1121442"/>
    <lineage>
        <taxon>Bacteria</taxon>
        <taxon>Pseudomonadati</taxon>
        <taxon>Thermodesulfobacteriota</taxon>
        <taxon>Desulfovibrionia</taxon>
        <taxon>Desulfovibrionales</taxon>
        <taxon>Desulfovibrionaceae</taxon>
        <taxon>Desulfobaculum</taxon>
    </lineage>
</organism>
<evidence type="ECO:0000313" key="10">
    <source>
        <dbReference type="Proteomes" id="UP000189733"/>
    </source>
</evidence>
<dbReference type="InterPro" id="IPR006195">
    <property type="entry name" value="aa-tRNA-synth_II"/>
</dbReference>
<comment type="similarity">
    <text evidence="1 7">Belongs to the class-II aminoacyl-tRNA synthetase family.</text>
</comment>
<dbReference type="GO" id="GO:0006421">
    <property type="term" value="P:asparaginyl-tRNA aminoacylation"/>
    <property type="evidence" value="ECO:0007669"/>
    <property type="project" value="UniProtKB-UniRule"/>
</dbReference>
<evidence type="ECO:0000256" key="1">
    <source>
        <dbReference type="ARBA" id="ARBA00008226"/>
    </source>
</evidence>
<evidence type="ECO:0000256" key="7">
    <source>
        <dbReference type="HAMAP-Rule" id="MF_00534"/>
    </source>
</evidence>
<evidence type="ECO:0000256" key="6">
    <source>
        <dbReference type="ARBA" id="ARBA00023146"/>
    </source>
</evidence>
<name>A0A1T4X5V7_9BACT</name>
<dbReference type="Pfam" id="PF00152">
    <property type="entry name" value="tRNA-synt_2"/>
    <property type="match status" value="1"/>
</dbReference>
<dbReference type="Proteomes" id="UP000189733">
    <property type="component" value="Unassembled WGS sequence"/>
</dbReference>
<dbReference type="PROSITE" id="PS50862">
    <property type="entry name" value="AA_TRNA_LIGASE_II"/>
    <property type="match status" value="1"/>
</dbReference>
<evidence type="ECO:0000256" key="4">
    <source>
        <dbReference type="ARBA" id="ARBA00022840"/>
    </source>
</evidence>